<reference evidence="13" key="1">
    <citation type="submission" date="2025-08" db="UniProtKB">
        <authorList>
            <consortium name="RefSeq"/>
        </authorList>
    </citation>
    <scope>IDENTIFICATION</scope>
    <source>
        <strain evidence="13">OHB3-1</strain>
    </source>
</reference>
<dbReference type="GO" id="GO:0006952">
    <property type="term" value="P:defense response"/>
    <property type="evidence" value="ECO:0007669"/>
    <property type="project" value="UniProtKB-KW"/>
</dbReference>
<evidence type="ECO:0000256" key="6">
    <source>
        <dbReference type="SAM" id="MobiDB-lite"/>
    </source>
</evidence>
<evidence type="ECO:0000256" key="4">
    <source>
        <dbReference type="ARBA" id="ARBA00022840"/>
    </source>
</evidence>
<evidence type="ECO:0000256" key="1">
    <source>
        <dbReference type="ARBA" id="ARBA00022737"/>
    </source>
</evidence>
<keyword evidence="7" id="KW-0732">Signal</keyword>
<dbReference type="PANTHER" id="PTHR36766:SF61">
    <property type="entry name" value="NB-ARC DOMAIN DISEASE RESISTANCE PROTEIN"/>
    <property type="match status" value="1"/>
</dbReference>
<feature type="coiled-coil region" evidence="5">
    <location>
        <begin position="32"/>
        <end position="83"/>
    </location>
</feature>
<keyword evidence="5" id="KW-0175">Coiled coil</keyword>
<dbReference type="Gene3D" id="1.10.10.10">
    <property type="entry name" value="Winged helix-like DNA-binding domain superfamily/Winged helix DNA-binding domain"/>
    <property type="match status" value="1"/>
</dbReference>
<feature type="compositionally biased region" description="Polar residues" evidence="6">
    <location>
        <begin position="1049"/>
        <end position="1063"/>
    </location>
</feature>
<keyword evidence="1" id="KW-0677">Repeat</keyword>
<evidence type="ECO:0000259" key="10">
    <source>
        <dbReference type="Pfam" id="PF23559"/>
    </source>
</evidence>
<dbReference type="InterPro" id="IPR032675">
    <property type="entry name" value="LRR_dom_sf"/>
</dbReference>
<feature type="domain" description="Disease resistance R13L4/SHOC-2-like LRR" evidence="11">
    <location>
        <begin position="570"/>
        <end position="731"/>
    </location>
</feature>
<accession>A0A6J1DSZ3</accession>
<dbReference type="GO" id="GO:0043531">
    <property type="term" value="F:ADP binding"/>
    <property type="evidence" value="ECO:0007669"/>
    <property type="project" value="InterPro"/>
</dbReference>
<dbReference type="Gene3D" id="3.40.50.300">
    <property type="entry name" value="P-loop containing nucleotide triphosphate hydrolases"/>
    <property type="match status" value="1"/>
</dbReference>
<protein>
    <submittedName>
        <fullName evidence="13">Disease resistance protein RGA1</fullName>
    </submittedName>
</protein>
<dbReference type="Pfam" id="PF23559">
    <property type="entry name" value="WHD_DRP"/>
    <property type="match status" value="1"/>
</dbReference>
<dbReference type="Pfam" id="PF00931">
    <property type="entry name" value="NB-ARC"/>
    <property type="match status" value="1"/>
</dbReference>
<keyword evidence="2" id="KW-0547">Nucleotide-binding</keyword>
<keyword evidence="12" id="KW-1185">Reference proteome</keyword>
<sequence>MARLLVSMAGILLGKITEAAGRSELWPIRSELRNLETIVSSLKGVLRDAEEKQGNRSNLTPLLKQLQDAFSKTDDLIEELDCEYLMWKMKNRRNDVGVKLLQFSSCFSSNFVVSASGTAHKINEIIERLVGIDKQLSEFFLVEQENEHIKRLKSEMSLRTAITGSQVFGRILRSKKEAILSDNMDSIIGRDKAKESIINKLLTNGDDKQKFPAILSIHGSGGMGKTALAKLVYNAHQVFDHFDKRMWVCVSEDFDVRRIRRELLSSATGEQVPDAALTADRLQIRLQRNLIGRKFLLVLDDFGALNPKRESELEEILKMGADGSKIIITTRSEQTLNDVTTHEIERLDEEESMVFLKHALKDKELIGHLHEVAEKLVPKCGGAPLAIKCLAGLLSSEASDGAERANAKDLIELWRRLEMKGSCVLPAFRLSYDLMPSYLKPCFLCLSLLPKDYVFYSFELIQLWMAQGILHSSSENSDVVGQRYFNELWSRGLLEDVEEHAFGYWFKIHSLVHDLAVQLAEKEQENLGSLHHLSFVDSSNKDLPLSTIGKIRCLSVPMGGVEPKINRLPLVKCISKFRQLRFLNLCNFSLEEIPASIDMLKHLRYLDLRGNRRIKRLPESICKLQSLETLILAFCSELEELPRNIKNLINLRMLWITTKQASLGNDGIGNVTSLRFLAIGGSENLTHLFEDIDKLDSLQTLIIYDCKSLLTLPEGLKSLSGLCNMAIWGCEQLKFTFSLGSLGLKKLILRGFPSLAQLPNWIAELDESLEVLEVGEFPKLSILPSWLSNLWILRMLGISNCPKLTDKLPQYMMENYDELEELRITFCGLLSKTIMEPSKHRGLHISSIPNIYVDSRKIISDKAVHADHDKVTNHDDLVEGDKHDETIDGGHGSIREVQKDGVADDILHVDDEKVGGTKQNKAATDHSHIGDGQTVRGKQDEVAIGHSQVGDRQNVGAKQNEAATDHSNVGDGQTAGAKQDEATIDHGHVGDAQTIGAKQDEAATDDCHVGDGQNVGAKKQGEAADHVSNVGDGQTVVAKQDEAAIDDSNVGTGATNSDHSSNYLGDDGHPGGTQTTVITLQGF</sequence>
<feature type="region of interest" description="Disordered" evidence="6">
    <location>
        <begin position="916"/>
        <end position="977"/>
    </location>
</feature>
<evidence type="ECO:0000256" key="5">
    <source>
        <dbReference type="SAM" id="Coils"/>
    </source>
</evidence>
<feature type="domain" description="NB-ARC" evidence="8">
    <location>
        <begin position="191"/>
        <end position="360"/>
    </location>
</feature>
<evidence type="ECO:0000313" key="13">
    <source>
        <dbReference type="RefSeq" id="XP_022156817.1"/>
    </source>
</evidence>
<feature type="region of interest" description="Disordered" evidence="6">
    <location>
        <begin position="998"/>
        <end position="1025"/>
    </location>
</feature>
<keyword evidence="4" id="KW-0067">ATP-binding</keyword>
<organism evidence="12 13">
    <name type="scientific">Momordica charantia</name>
    <name type="common">Bitter gourd</name>
    <name type="synonym">Balsam pear</name>
    <dbReference type="NCBI Taxonomy" id="3673"/>
    <lineage>
        <taxon>Eukaryota</taxon>
        <taxon>Viridiplantae</taxon>
        <taxon>Streptophyta</taxon>
        <taxon>Embryophyta</taxon>
        <taxon>Tracheophyta</taxon>
        <taxon>Spermatophyta</taxon>
        <taxon>Magnoliopsida</taxon>
        <taxon>eudicotyledons</taxon>
        <taxon>Gunneridae</taxon>
        <taxon>Pentapetalae</taxon>
        <taxon>rosids</taxon>
        <taxon>fabids</taxon>
        <taxon>Cucurbitales</taxon>
        <taxon>Cucurbitaceae</taxon>
        <taxon>Momordiceae</taxon>
        <taxon>Momordica</taxon>
    </lineage>
</organism>
<proteinExistence type="predicted"/>
<feature type="region of interest" description="Disordered" evidence="6">
    <location>
        <begin position="1045"/>
        <end position="1074"/>
    </location>
</feature>
<feature type="signal peptide" evidence="7">
    <location>
        <begin position="1"/>
        <end position="21"/>
    </location>
</feature>
<evidence type="ECO:0000256" key="3">
    <source>
        <dbReference type="ARBA" id="ARBA00022821"/>
    </source>
</evidence>
<keyword evidence="3" id="KW-0611">Plant defense</keyword>
<feature type="domain" description="Disease resistance N-terminal" evidence="9">
    <location>
        <begin position="11"/>
        <end position="91"/>
    </location>
</feature>
<evidence type="ECO:0000259" key="9">
    <source>
        <dbReference type="Pfam" id="PF18052"/>
    </source>
</evidence>
<dbReference type="RefSeq" id="XP_022156817.1">
    <property type="nucleotide sequence ID" value="XM_022301125.1"/>
</dbReference>
<dbReference type="PRINTS" id="PR00364">
    <property type="entry name" value="DISEASERSIST"/>
</dbReference>
<dbReference type="Gene3D" id="1.20.5.4130">
    <property type="match status" value="1"/>
</dbReference>
<dbReference type="InterPro" id="IPR042197">
    <property type="entry name" value="Apaf_helical"/>
</dbReference>
<name>A0A6J1DSZ3_MOMCH</name>
<dbReference type="GeneID" id="111023659"/>
<dbReference type="Gene3D" id="3.80.10.10">
    <property type="entry name" value="Ribonuclease Inhibitor"/>
    <property type="match status" value="1"/>
</dbReference>
<dbReference type="InterPro" id="IPR036388">
    <property type="entry name" value="WH-like_DNA-bd_sf"/>
</dbReference>
<feature type="chain" id="PRO_5026937101" evidence="7">
    <location>
        <begin position="22"/>
        <end position="1083"/>
    </location>
</feature>
<dbReference type="KEGG" id="mcha:111023659"/>
<dbReference type="InterPro" id="IPR055414">
    <property type="entry name" value="LRR_R13L4/SHOC2-like"/>
</dbReference>
<dbReference type="SUPFAM" id="SSF52540">
    <property type="entry name" value="P-loop containing nucleoside triphosphate hydrolases"/>
    <property type="match status" value="1"/>
</dbReference>
<dbReference type="GO" id="GO:0005524">
    <property type="term" value="F:ATP binding"/>
    <property type="evidence" value="ECO:0007669"/>
    <property type="project" value="UniProtKB-KW"/>
</dbReference>
<evidence type="ECO:0000256" key="7">
    <source>
        <dbReference type="SAM" id="SignalP"/>
    </source>
</evidence>
<dbReference type="SUPFAM" id="SSF52058">
    <property type="entry name" value="L domain-like"/>
    <property type="match status" value="1"/>
</dbReference>
<dbReference type="OrthoDB" id="2018467at2759"/>
<dbReference type="InterPro" id="IPR058922">
    <property type="entry name" value="WHD_DRP"/>
</dbReference>
<dbReference type="Pfam" id="PF18052">
    <property type="entry name" value="Rx_N"/>
    <property type="match status" value="1"/>
</dbReference>
<evidence type="ECO:0000256" key="2">
    <source>
        <dbReference type="ARBA" id="ARBA00022741"/>
    </source>
</evidence>
<evidence type="ECO:0000313" key="12">
    <source>
        <dbReference type="Proteomes" id="UP000504603"/>
    </source>
</evidence>
<dbReference type="PANTHER" id="PTHR36766">
    <property type="entry name" value="PLANT BROAD-SPECTRUM MILDEW RESISTANCE PROTEIN RPW8"/>
    <property type="match status" value="1"/>
</dbReference>
<dbReference type="InterPro" id="IPR002182">
    <property type="entry name" value="NB-ARC"/>
</dbReference>
<dbReference type="Proteomes" id="UP000504603">
    <property type="component" value="Unplaced"/>
</dbReference>
<dbReference type="Pfam" id="PF23598">
    <property type="entry name" value="LRR_14"/>
    <property type="match status" value="1"/>
</dbReference>
<feature type="compositionally biased region" description="Polar residues" evidence="6">
    <location>
        <begin position="961"/>
        <end position="971"/>
    </location>
</feature>
<evidence type="ECO:0000259" key="8">
    <source>
        <dbReference type="Pfam" id="PF00931"/>
    </source>
</evidence>
<dbReference type="Gene3D" id="1.10.8.430">
    <property type="entry name" value="Helical domain of apoptotic protease-activating factors"/>
    <property type="match status" value="1"/>
</dbReference>
<feature type="domain" description="Disease resistance protein winged helix" evidence="10">
    <location>
        <begin position="449"/>
        <end position="516"/>
    </location>
</feature>
<dbReference type="InterPro" id="IPR041118">
    <property type="entry name" value="Rx_N"/>
</dbReference>
<feature type="compositionally biased region" description="Basic and acidic residues" evidence="6">
    <location>
        <begin position="998"/>
        <end position="1009"/>
    </location>
</feature>
<gene>
    <name evidence="13" type="primary">LOC111023659</name>
</gene>
<dbReference type="InterPro" id="IPR027417">
    <property type="entry name" value="P-loop_NTPase"/>
</dbReference>
<dbReference type="GO" id="GO:0051707">
    <property type="term" value="P:response to other organism"/>
    <property type="evidence" value="ECO:0007669"/>
    <property type="project" value="UniProtKB-ARBA"/>
</dbReference>
<dbReference type="AlphaFoldDB" id="A0A6J1DSZ3"/>
<evidence type="ECO:0000259" key="11">
    <source>
        <dbReference type="Pfam" id="PF23598"/>
    </source>
</evidence>